<evidence type="ECO:0000313" key="3">
    <source>
        <dbReference type="Proteomes" id="UP000285456"/>
    </source>
</evidence>
<dbReference type="OrthoDB" id="9801998at2"/>
<sequence>MEASGALKRRRKRLADYWTTDVQIYLIAFIVVILIFIAIRQAMPSDYDVDFISYQMKEGDTIVTAISKVNKDYNGPYNVLDLAQITIDENNLSSSVVYAGETYLIPLVKKSH</sequence>
<organism evidence="2 3">
    <name type="scientific">Oceanobacillus profundus</name>
    <dbReference type="NCBI Taxonomy" id="372463"/>
    <lineage>
        <taxon>Bacteria</taxon>
        <taxon>Bacillati</taxon>
        <taxon>Bacillota</taxon>
        <taxon>Bacilli</taxon>
        <taxon>Bacillales</taxon>
        <taxon>Bacillaceae</taxon>
        <taxon>Oceanobacillus</taxon>
    </lineage>
</organism>
<gene>
    <name evidence="2" type="ORF">D1B32_11900</name>
</gene>
<proteinExistence type="predicted"/>
<keyword evidence="1" id="KW-0812">Transmembrane</keyword>
<dbReference type="EMBL" id="QWEH01000007">
    <property type="protein sequence ID" value="RHW31935.1"/>
    <property type="molecule type" value="Genomic_DNA"/>
</dbReference>
<dbReference type="AlphaFoldDB" id="A0A417YGM0"/>
<accession>A0A417YGM0</accession>
<evidence type="ECO:0000313" key="2">
    <source>
        <dbReference type="EMBL" id="RHW31935.1"/>
    </source>
</evidence>
<dbReference type="RefSeq" id="WP_118889493.1">
    <property type="nucleotide sequence ID" value="NZ_PHUT01000007.1"/>
</dbReference>
<keyword evidence="1" id="KW-0472">Membrane</keyword>
<reference evidence="2 3" key="1">
    <citation type="journal article" date="2007" name="Int. J. Syst. Evol. Microbiol.">
        <title>Oceanobacillus profundus sp. nov., isolated from a deep-sea sediment core.</title>
        <authorList>
            <person name="Kim Y.G."/>
            <person name="Choi D.H."/>
            <person name="Hyun S."/>
            <person name="Cho B.C."/>
        </authorList>
    </citation>
    <scope>NUCLEOTIDE SEQUENCE [LARGE SCALE GENOMIC DNA]</scope>
    <source>
        <strain evidence="2 3">DSM 18246</strain>
    </source>
</reference>
<keyword evidence="1" id="KW-1133">Transmembrane helix</keyword>
<comment type="caution">
    <text evidence="2">The sequence shown here is derived from an EMBL/GenBank/DDBJ whole genome shotgun (WGS) entry which is preliminary data.</text>
</comment>
<dbReference type="Proteomes" id="UP000285456">
    <property type="component" value="Unassembled WGS sequence"/>
</dbReference>
<protein>
    <submittedName>
        <fullName evidence="2">Uncharacterized protein</fullName>
    </submittedName>
</protein>
<name>A0A417YGM0_9BACI</name>
<feature type="transmembrane region" description="Helical" evidence="1">
    <location>
        <begin position="22"/>
        <end position="39"/>
    </location>
</feature>
<keyword evidence="3" id="KW-1185">Reference proteome</keyword>
<evidence type="ECO:0000256" key="1">
    <source>
        <dbReference type="SAM" id="Phobius"/>
    </source>
</evidence>